<dbReference type="AlphaFoldDB" id="A0A517YRX3"/>
<accession>A0A517YRX3</accession>
<dbReference type="EC" id="3.5.1.-" evidence="3"/>
<proteinExistence type="inferred from homology"/>
<protein>
    <submittedName>
        <fullName evidence="3">Histone deacetylase-like amidohydrolase</fullName>
        <ecNumber evidence="3">3.5.1.-</ecNumber>
    </submittedName>
</protein>
<evidence type="ECO:0000256" key="1">
    <source>
        <dbReference type="ARBA" id="ARBA00005947"/>
    </source>
</evidence>
<sequence>MIKCVIANVSSIEIDHSQNLAIPYNAPMRTGLVYNDQFLEHDTGPGHPERPDRLCAIIDKLKQQHIYEQLIPIPFDPINIDQVHRLHDPAYTQRLHEACQSGLRFIDSDDSSISSRSYDIALLAAGGVLAAVDAIMAGNIAQAFCAIRPPGHHAEYAQSMGFCFFNNIALAADYLTDRYGLDRVAIVDFDVHHGNGTQHLLENRSDILVINIHQHPSTLYPGTGFAYEEGKEQGTGFTLNLPLQPGAEFTDYRQIFIHKIVPKLNEFKPQFLLLSAGFDASKDDPLASMNLAPSDFSWITNTLKQIAARHADHRLLSVLEGGYDLRSLAECAAAHVQSLLDDPEDNTIMKMKAGF</sequence>
<dbReference type="PRINTS" id="PR01270">
    <property type="entry name" value="HDASUPER"/>
</dbReference>
<dbReference type="Gene3D" id="3.40.800.20">
    <property type="entry name" value="Histone deacetylase domain"/>
    <property type="match status" value="1"/>
</dbReference>
<evidence type="ECO:0000313" key="3">
    <source>
        <dbReference type="EMBL" id="QDU32974.1"/>
    </source>
</evidence>
<dbReference type="Proteomes" id="UP000317369">
    <property type="component" value="Chromosome"/>
</dbReference>
<dbReference type="OrthoDB" id="9808367at2"/>
<gene>
    <name evidence="3" type="primary">hdaH</name>
    <name evidence="3" type="ORF">KS4_10130</name>
</gene>
<comment type="similarity">
    <text evidence="1">Belongs to the histone deacetylase family.</text>
</comment>
<keyword evidence="3" id="KW-0378">Hydrolase</keyword>
<dbReference type="Pfam" id="PF00850">
    <property type="entry name" value="Hist_deacetyl"/>
    <property type="match status" value="1"/>
</dbReference>
<dbReference type="InterPro" id="IPR023801">
    <property type="entry name" value="His_deacetylse_dom"/>
</dbReference>
<organism evidence="3 4">
    <name type="scientific">Poriferisphaera corsica</name>
    <dbReference type="NCBI Taxonomy" id="2528020"/>
    <lineage>
        <taxon>Bacteria</taxon>
        <taxon>Pseudomonadati</taxon>
        <taxon>Planctomycetota</taxon>
        <taxon>Phycisphaerae</taxon>
        <taxon>Phycisphaerales</taxon>
        <taxon>Phycisphaeraceae</taxon>
        <taxon>Poriferisphaera</taxon>
    </lineage>
</organism>
<dbReference type="KEGG" id="pcor:KS4_10130"/>
<dbReference type="InterPro" id="IPR023696">
    <property type="entry name" value="Ureohydrolase_dom_sf"/>
</dbReference>
<dbReference type="InterPro" id="IPR037138">
    <property type="entry name" value="His_deacetylse_dom_sf"/>
</dbReference>
<evidence type="ECO:0000313" key="4">
    <source>
        <dbReference type="Proteomes" id="UP000317369"/>
    </source>
</evidence>
<dbReference type="CDD" id="cd09992">
    <property type="entry name" value="HDAC_classII"/>
    <property type="match status" value="1"/>
</dbReference>
<reference evidence="3 4" key="1">
    <citation type="submission" date="2019-02" db="EMBL/GenBank/DDBJ databases">
        <title>Deep-cultivation of Planctomycetes and their phenomic and genomic characterization uncovers novel biology.</title>
        <authorList>
            <person name="Wiegand S."/>
            <person name="Jogler M."/>
            <person name="Boedeker C."/>
            <person name="Pinto D."/>
            <person name="Vollmers J."/>
            <person name="Rivas-Marin E."/>
            <person name="Kohn T."/>
            <person name="Peeters S.H."/>
            <person name="Heuer A."/>
            <person name="Rast P."/>
            <person name="Oberbeckmann S."/>
            <person name="Bunk B."/>
            <person name="Jeske O."/>
            <person name="Meyerdierks A."/>
            <person name="Storesund J.E."/>
            <person name="Kallscheuer N."/>
            <person name="Luecker S."/>
            <person name="Lage O.M."/>
            <person name="Pohl T."/>
            <person name="Merkel B.J."/>
            <person name="Hornburger P."/>
            <person name="Mueller R.-W."/>
            <person name="Bruemmer F."/>
            <person name="Labrenz M."/>
            <person name="Spormann A.M."/>
            <person name="Op den Camp H."/>
            <person name="Overmann J."/>
            <person name="Amann R."/>
            <person name="Jetten M.S.M."/>
            <person name="Mascher T."/>
            <person name="Medema M.H."/>
            <person name="Devos D.P."/>
            <person name="Kaster A.-K."/>
            <person name="Ovreas L."/>
            <person name="Rohde M."/>
            <person name="Galperin M.Y."/>
            <person name="Jogler C."/>
        </authorList>
    </citation>
    <scope>NUCLEOTIDE SEQUENCE [LARGE SCALE GENOMIC DNA]</scope>
    <source>
        <strain evidence="3 4">KS4</strain>
    </source>
</reference>
<dbReference type="GO" id="GO:0004407">
    <property type="term" value="F:histone deacetylase activity"/>
    <property type="evidence" value="ECO:0007669"/>
    <property type="project" value="TreeGrafter"/>
</dbReference>
<dbReference type="GO" id="GO:0040029">
    <property type="term" value="P:epigenetic regulation of gene expression"/>
    <property type="evidence" value="ECO:0007669"/>
    <property type="project" value="TreeGrafter"/>
</dbReference>
<dbReference type="InterPro" id="IPR000286">
    <property type="entry name" value="HDACs"/>
</dbReference>
<keyword evidence="4" id="KW-1185">Reference proteome</keyword>
<dbReference type="PANTHER" id="PTHR10625:SF10">
    <property type="entry name" value="HISTONE DEACETYLASE HDAC1"/>
    <property type="match status" value="1"/>
</dbReference>
<feature type="domain" description="Histone deacetylase" evidence="2">
    <location>
        <begin position="47"/>
        <end position="338"/>
    </location>
</feature>
<evidence type="ECO:0000259" key="2">
    <source>
        <dbReference type="Pfam" id="PF00850"/>
    </source>
</evidence>
<dbReference type="EMBL" id="CP036425">
    <property type="protein sequence ID" value="QDU32974.1"/>
    <property type="molecule type" value="Genomic_DNA"/>
</dbReference>
<dbReference type="GO" id="GO:0016787">
    <property type="term" value="F:hydrolase activity"/>
    <property type="evidence" value="ECO:0007669"/>
    <property type="project" value="UniProtKB-KW"/>
</dbReference>
<dbReference type="SUPFAM" id="SSF52768">
    <property type="entry name" value="Arginase/deacetylase"/>
    <property type="match status" value="1"/>
</dbReference>
<name>A0A517YRX3_9BACT</name>
<dbReference type="PANTHER" id="PTHR10625">
    <property type="entry name" value="HISTONE DEACETYLASE HDAC1-RELATED"/>
    <property type="match status" value="1"/>
</dbReference>